<sequence length="195" mass="22343">MQFLYLLVVLGTFVVALLQLSKESRARRISHILFWCAGVCVIAFFYNVQERFFQNQLVEQIRDKFRENAQNTEMVFKKARDGHFYVDLLFNGVRVKCLVDTGASDTILSRKDARRLGINLDALDYTKEYQTANGKINAAPVLFDDVCINRYCIPSLSVSVSVLENSGTSLVGMSFLKHFDFVVRRDTLFLFRKGS</sequence>
<dbReference type="STRING" id="1286528.NHE_0426"/>
<dbReference type="NCBIfam" id="TIGR02281">
    <property type="entry name" value="clan_AA_DTGA"/>
    <property type="match status" value="1"/>
</dbReference>
<organism evidence="4 5">
    <name type="scientific">Neorickettsia helminthoeca str. Oregon</name>
    <dbReference type="NCBI Taxonomy" id="1286528"/>
    <lineage>
        <taxon>Bacteria</taxon>
        <taxon>Pseudomonadati</taxon>
        <taxon>Pseudomonadota</taxon>
        <taxon>Alphaproteobacteria</taxon>
        <taxon>Rickettsiales</taxon>
        <taxon>Anaplasmataceae</taxon>
        <taxon>Neorickettsia</taxon>
    </lineage>
</organism>
<dbReference type="InterPro" id="IPR001969">
    <property type="entry name" value="Aspartic_peptidase_AS"/>
</dbReference>
<reference evidence="4 5" key="1">
    <citation type="submission" date="2014-03" db="EMBL/GenBank/DDBJ databases">
        <title>Sequencing and Comparison of Genomes and Transcriptome Profiles of Human Ehrlichiosis Agents.</title>
        <authorList>
            <person name="Lin M."/>
            <person name="Daugherty S.C."/>
            <person name="Nagaraj S."/>
            <person name="Cheng Z."/>
            <person name="Xiong Q."/>
            <person name="Lin F.-Y."/>
            <person name="Sengamalay N."/>
            <person name="Ott S."/>
            <person name="Godinez A."/>
            <person name="Tallon L.J."/>
            <person name="Sadzewicz L."/>
            <person name="Fraser C.M."/>
            <person name="Dunning Hotopp J.C."/>
            <person name="Rikihisa Y."/>
        </authorList>
    </citation>
    <scope>NUCLEOTIDE SEQUENCE [LARGE SCALE GENOMIC DNA]</scope>
    <source>
        <strain evidence="4 5">Oregon</strain>
    </source>
</reference>
<dbReference type="KEGG" id="nhm:NHE_0426"/>
<evidence type="ECO:0000256" key="1">
    <source>
        <dbReference type="ARBA" id="ARBA00022801"/>
    </source>
</evidence>
<keyword evidence="4" id="KW-0645">Protease</keyword>
<dbReference type="EC" id="3.4.23.-" evidence="4"/>
<dbReference type="PROSITE" id="PS00141">
    <property type="entry name" value="ASP_PROTEASE"/>
    <property type="match status" value="1"/>
</dbReference>
<dbReference type="AlphaFoldDB" id="X5H479"/>
<dbReference type="GO" id="GO:0004190">
    <property type="term" value="F:aspartic-type endopeptidase activity"/>
    <property type="evidence" value="ECO:0007669"/>
    <property type="project" value="InterPro"/>
</dbReference>
<evidence type="ECO:0000313" key="5">
    <source>
        <dbReference type="Proteomes" id="UP000023755"/>
    </source>
</evidence>
<dbReference type="RefSeq" id="WP_038559383.1">
    <property type="nucleotide sequence ID" value="NZ_CP007481.1"/>
</dbReference>
<dbReference type="OrthoDB" id="7595324at2"/>
<keyword evidence="2" id="KW-0472">Membrane</keyword>
<dbReference type="InterPro" id="IPR001995">
    <property type="entry name" value="Peptidase_A2_cat"/>
</dbReference>
<dbReference type="SUPFAM" id="SSF50630">
    <property type="entry name" value="Acid proteases"/>
    <property type="match status" value="1"/>
</dbReference>
<dbReference type="Proteomes" id="UP000023755">
    <property type="component" value="Chromosome"/>
</dbReference>
<feature type="domain" description="Peptidase A2" evidence="3">
    <location>
        <begin position="95"/>
        <end position="112"/>
    </location>
</feature>
<dbReference type="InterPro" id="IPR021109">
    <property type="entry name" value="Peptidase_aspartic_dom_sf"/>
</dbReference>
<accession>X5H479</accession>
<keyword evidence="5" id="KW-1185">Reference proteome</keyword>
<dbReference type="Pfam" id="PF13975">
    <property type="entry name" value="gag-asp_proteas"/>
    <property type="match status" value="1"/>
</dbReference>
<dbReference type="CDD" id="cd05483">
    <property type="entry name" value="retropepsin_like_bacteria"/>
    <property type="match status" value="1"/>
</dbReference>
<evidence type="ECO:0000313" key="4">
    <source>
        <dbReference type="EMBL" id="AHX11371.1"/>
    </source>
</evidence>
<keyword evidence="2" id="KW-1133">Transmembrane helix</keyword>
<dbReference type="EMBL" id="CP007481">
    <property type="protein sequence ID" value="AHX11371.1"/>
    <property type="molecule type" value="Genomic_DNA"/>
</dbReference>
<keyword evidence="2" id="KW-0812">Transmembrane</keyword>
<dbReference type="InterPro" id="IPR011969">
    <property type="entry name" value="Clan_AA_Asp_peptidase_C"/>
</dbReference>
<dbReference type="HOGENOM" id="CLU_099411_0_1_5"/>
<protein>
    <submittedName>
        <fullName evidence="4">Clan AA aspartic protease, TIGR02281 family protein</fullName>
        <ecNumber evidence="4">3.4.23.-</ecNumber>
    </submittedName>
</protein>
<keyword evidence="1 4" id="KW-0378">Hydrolase</keyword>
<dbReference type="GO" id="GO:0006508">
    <property type="term" value="P:proteolysis"/>
    <property type="evidence" value="ECO:0007669"/>
    <property type="project" value="UniProtKB-KW"/>
</dbReference>
<dbReference type="PROSITE" id="PS50175">
    <property type="entry name" value="ASP_PROT_RETROV"/>
    <property type="match status" value="1"/>
</dbReference>
<feature type="transmembrane region" description="Helical" evidence="2">
    <location>
        <begin position="28"/>
        <end position="48"/>
    </location>
</feature>
<dbReference type="InterPro" id="IPR034122">
    <property type="entry name" value="Retropepsin-like_bacterial"/>
</dbReference>
<gene>
    <name evidence="4" type="ORF">NHE_0426</name>
</gene>
<evidence type="ECO:0000259" key="3">
    <source>
        <dbReference type="PROSITE" id="PS50175"/>
    </source>
</evidence>
<dbReference type="Gene3D" id="2.40.70.10">
    <property type="entry name" value="Acid Proteases"/>
    <property type="match status" value="1"/>
</dbReference>
<evidence type="ECO:0000256" key="2">
    <source>
        <dbReference type="SAM" id="Phobius"/>
    </source>
</evidence>
<proteinExistence type="predicted"/>
<name>X5H479_9RICK</name>